<evidence type="ECO:0000256" key="4">
    <source>
        <dbReference type="SAM" id="SignalP"/>
    </source>
</evidence>
<feature type="signal peptide" evidence="4">
    <location>
        <begin position="1"/>
        <end position="21"/>
    </location>
</feature>
<reference evidence="6" key="1">
    <citation type="journal article" date="2020" name="New Phytol.">
        <title>Comparative genomics reveals dynamic genome evolution in host specialist ectomycorrhizal fungi.</title>
        <authorList>
            <person name="Lofgren L.A."/>
            <person name="Nguyen N.H."/>
            <person name="Vilgalys R."/>
            <person name="Ruytinx J."/>
            <person name="Liao H.L."/>
            <person name="Branco S."/>
            <person name="Kuo A."/>
            <person name="LaButti K."/>
            <person name="Lipzen A."/>
            <person name="Andreopoulos W."/>
            <person name="Pangilinan J."/>
            <person name="Riley R."/>
            <person name="Hundley H."/>
            <person name="Na H."/>
            <person name="Barry K."/>
            <person name="Grigoriev I.V."/>
            <person name="Stajich J.E."/>
            <person name="Kennedy P.G."/>
        </authorList>
    </citation>
    <scope>NUCLEOTIDE SEQUENCE</scope>
    <source>
        <strain evidence="6">S12</strain>
    </source>
</reference>
<feature type="chain" id="PRO_5040336327" evidence="4">
    <location>
        <begin position="22"/>
        <end position="887"/>
    </location>
</feature>
<dbReference type="SMART" id="SM00487">
    <property type="entry name" value="DEXDc"/>
    <property type="match status" value="1"/>
</dbReference>
<evidence type="ECO:0000256" key="3">
    <source>
        <dbReference type="ARBA" id="ARBA00022840"/>
    </source>
</evidence>
<name>A0A9P7AHM0_9AGAM</name>
<dbReference type="InterPro" id="IPR038718">
    <property type="entry name" value="SNF2-like_sf"/>
</dbReference>
<dbReference type="GO" id="GO:0016787">
    <property type="term" value="F:hydrolase activity"/>
    <property type="evidence" value="ECO:0007669"/>
    <property type="project" value="UniProtKB-KW"/>
</dbReference>
<dbReference type="InterPro" id="IPR000330">
    <property type="entry name" value="SNF2_N"/>
</dbReference>
<evidence type="ECO:0000256" key="1">
    <source>
        <dbReference type="ARBA" id="ARBA00022741"/>
    </source>
</evidence>
<feature type="domain" description="Helicase ATP-binding" evidence="5">
    <location>
        <begin position="388"/>
        <end position="607"/>
    </location>
</feature>
<dbReference type="InterPro" id="IPR049730">
    <property type="entry name" value="SNF2/RAD54-like_C"/>
</dbReference>
<keyword evidence="3" id="KW-0067">ATP-binding</keyword>
<keyword evidence="1" id="KW-0547">Nucleotide-binding</keyword>
<organism evidence="6 7">
    <name type="scientific">Suillus plorans</name>
    <dbReference type="NCBI Taxonomy" id="116603"/>
    <lineage>
        <taxon>Eukaryota</taxon>
        <taxon>Fungi</taxon>
        <taxon>Dikarya</taxon>
        <taxon>Basidiomycota</taxon>
        <taxon>Agaricomycotina</taxon>
        <taxon>Agaricomycetes</taxon>
        <taxon>Agaricomycetidae</taxon>
        <taxon>Boletales</taxon>
        <taxon>Suillineae</taxon>
        <taxon>Suillaceae</taxon>
        <taxon>Suillus</taxon>
    </lineage>
</organism>
<dbReference type="Gene3D" id="3.40.50.10810">
    <property type="entry name" value="Tandem AAA-ATPase domain"/>
    <property type="match status" value="1"/>
</dbReference>
<sequence length="887" mass="99547">MPTITTAGALLALGALSPNEGDPTDDDLVPTSGEHGEIKVLHPPWCWPKWQERTGLTSVPFPAVAVTAETSSPWRTSEAAEAVSTFISNFWALSEAEQVNYIRCLPDNDAKGRDLWLSFFNAQWSHWKVISTLDAILVERALDPYSIMRRMRISNLPELATSQITLAYPSIGEALFGVDAFTEDHIALKEPVRRFIDNLMRPDTELIRTWLKGVEGLAKILTRYGDKESLKNLAEQRETLSDILQVLGIDHKGQNQMRLPKPLRDAIRFLASEKDITLLAASIQEQLKLCDPDAEASDSVPELNLDGEDSCDFEWSEGVEAFKDVSEDHLWTLLGIPDQCLPFFNALQDPYGNHDPWTEEGEDWFKSSGRGERLALRWHQLVGVTRMVQNAFSGKPILLMDEVGLGKTIQVTALIAILAFYREYYTANGCFPGKIGKGDALNIPDLPIILVMPTTLIHQFTSELHRYLRRGSFDILPYKGMWSKDRALWWKNIWTMPKLPEGRRILIIPPKALESDFEHVLEASNFTPTQSPRQRASYPTEASTTVYGRRFLLVGIDEAQSLRNIKRSYWALFSLRERSESIVAMTATPITNRPMVRDRDRTIVTANLKGDAQVQVPSLYRNQMLKWISIIRQRFSGVVIHRSVWSVDNLGVRISGLAAFQEHSLLVRLYKHEVTNLELIAEELVGKGGLSTAAKFAGGSEWNEDPSRKLDTLVEVIRWHLALDARAPLRVVEDNLVPSAISANSANENSLAGGAPCDKVLVYCAFPSSYTQVMKVLQLHEIQALQIHGKITIPARTEIITKFKNSGRDGPRVLIVSNDCLWSATDEGQLIGRIYRPPQQKTVHVYRLVAADTQDVFLNSLSFDKAAVLNAFTGATPSLSKLYVWLV</sequence>
<gene>
    <name evidence="6" type="ORF">HD556DRAFT_1243464</name>
</gene>
<dbReference type="Pfam" id="PF00176">
    <property type="entry name" value="SNF2-rel_dom"/>
    <property type="match status" value="1"/>
</dbReference>
<keyword evidence="2 6" id="KW-0378">Hydrolase</keyword>
<keyword evidence="7" id="KW-1185">Reference proteome</keyword>
<dbReference type="SUPFAM" id="SSF52540">
    <property type="entry name" value="P-loop containing nucleoside triphosphate hydrolases"/>
    <property type="match status" value="2"/>
</dbReference>
<evidence type="ECO:0000259" key="5">
    <source>
        <dbReference type="PROSITE" id="PS51192"/>
    </source>
</evidence>
<dbReference type="InterPro" id="IPR027417">
    <property type="entry name" value="P-loop_NTPase"/>
</dbReference>
<keyword evidence="4" id="KW-0732">Signal</keyword>
<dbReference type="Proteomes" id="UP000719766">
    <property type="component" value="Unassembled WGS sequence"/>
</dbReference>
<dbReference type="OrthoDB" id="3270319at2759"/>
<dbReference type="GeneID" id="64592143"/>
<evidence type="ECO:0000313" key="7">
    <source>
        <dbReference type="Proteomes" id="UP000719766"/>
    </source>
</evidence>
<comment type="caution">
    <text evidence="6">The sequence shown here is derived from an EMBL/GenBank/DDBJ whole genome shotgun (WGS) entry which is preliminary data.</text>
</comment>
<dbReference type="EMBL" id="JABBWE010000056">
    <property type="protein sequence ID" value="KAG1789701.1"/>
    <property type="molecule type" value="Genomic_DNA"/>
</dbReference>
<dbReference type="InterPro" id="IPR014001">
    <property type="entry name" value="Helicase_ATP-bd"/>
</dbReference>
<dbReference type="PANTHER" id="PTHR10799">
    <property type="entry name" value="SNF2/RAD54 HELICASE FAMILY"/>
    <property type="match status" value="1"/>
</dbReference>
<dbReference type="Gene3D" id="3.40.50.300">
    <property type="entry name" value="P-loop containing nucleotide triphosphate hydrolases"/>
    <property type="match status" value="2"/>
</dbReference>
<evidence type="ECO:0000313" key="6">
    <source>
        <dbReference type="EMBL" id="KAG1789701.1"/>
    </source>
</evidence>
<protein>
    <submittedName>
        <fullName evidence="6">P-loop containing nucleoside triphosphate hydrolase protein</fullName>
    </submittedName>
</protein>
<accession>A0A9P7AHM0</accession>
<proteinExistence type="predicted"/>
<dbReference type="PROSITE" id="PS51192">
    <property type="entry name" value="HELICASE_ATP_BIND_1"/>
    <property type="match status" value="1"/>
</dbReference>
<dbReference type="RefSeq" id="XP_041156731.1">
    <property type="nucleotide sequence ID" value="XM_041298379.1"/>
</dbReference>
<dbReference type="GO" id="GO:0005524">
    <property type="term" value="F:ATP binding"/>
    <property type="evidence" value="ECO:0007669"/>
    <property type="project" value="InterPro"/>
</dbReference>
<evidence type="ECO:0000256" key="2">
    <source>
        <dbReference type="ARBA" id="ARBA00022801"/>
    </source>
</evidence>
<dbReference type="CDD" id="cd18793">
    <property type="entry name" value="SF2_C_SNF"/>
    <property type="match status" value="1"/>
</dbReference>
<dbReference type="AlphaFoldDB" id="A0A9P7AHM0"/>